<dbReference type="InterPro" id="IPR050373">
    <property type="entry name" value="Fibrinogen_C-term_domain"/>
</dbReference>
<feature type="chain" id="PRO_5019843105" description="Fibrinogen C-terminal domain-containing protein" evidence="4">
    <location>
        <begin position="21"/>
        <end position="789"/>
    </location>
</feature>
<feature type="region of interest" description="Disordered" evidence="3">
    <location>
        <begin position="486"/>
        <end position="507"/>
    </location>
</feature>
<comment type="caution">
    <text evidence="6">The sequence shown here is derived from an EMBL/GenBank/DDBJ whole genome shotgun (WGS) entry which is preliminary data.</text>
</comment>
<dbReference type="AlphaFoldDB" id="A0A484BNA4"/>
<dbReference type="CDD" id="cd00087">
    <property type="entry name" value="FReD"/>
    <property type="match status" value="1"/>
</dbReference>
<dbReference type="OrthoDB" id="9990035at2759"/>
<dbReference type="SUPFAM" id="SSF56496">
    <property type="entry name" value="Fibrinogen C-terminal domain-like"/>
    <property type="match status" value="1"/>
</dbReference>
<dbReference type="Pfam" id="PF00147">
    <property type="entry name" value="Fibrinogen_C"/>
    <property type="match status" value="1"/>
</dbReference>
<feature type="compositionally biased region" description="Low complexity" evidence="3">
    <location>
        <begin position="497"/>
        <end position="506"/>
    </location>
</feature>
<keyword evidence="1" id="KW-1015">Disulfide bond</keyword>
<dbReference type="PROSITE" id="PS00514">
    <property type="entry name" value="FIBRINOGEN_C_1"/>
    <property type="match status" value="1"/>
</dbReference>
<evidence type="ECO:0000313" key="7">
    <source>
        <dbReference type="Proteomes" id="UP000295192"/>
    </source>
</evidence>
<evidence type="ECO:0000256" key="4">
    <source>
        <dbReference type="SAM" id="SignalP"/>
    </source>
</evidence>
<evidence type="ECO:0000256" key="2">
    <source>
        <dbReference type="SAM" id="Coils"/>
    </source>
</evidence>
<feature type="signal peptide" evidence="4">
    <location>
        <begin position="1"/>
        <end position="20"/>
    </location>
</feature>
<feature type="region of interest" description="Disordered" evidence="3">
    <location>
        <begin position="259"/>
        <end position="317"/>
    </location>
</feature>
<feature type="compositionally biased region" description="Basic residues" evidence="3">
    <location>
        <begin position="486"/>
        <end position="496"/>
    </location>
</feature>
<dbReference type="Proteomes" id="UP000295192">
    <property type="component" value="Unassembled WGS sequence"/>
</dbReference>
<dbReference type="InterPro" id="IPR014716">
    <property type="entry name" value="Fibrinogen_a/b/g_C_1"/>
</dbReference>
<dbReference type="SMART" id="SM00186">
    <property type="entry name" value="FBG"/>
    <property type="match status" value="1"/>
</dbReference>
<dbReference type="OMA" id="WADYAHG"/>
<keyword evidence="4" id="KW-0732">Signal</keyword>
<dbReference type="PANTHER" id="PTHR19143:SF444">
    <property type="entry name" value="PROTEIN SCABROUS"/>
    <property type="match status" value="1"/>
</dbReference>
<dbReference type="STRING" id="7232.A0A484BNA4"/>
<dbReference type="Gene3D" id="3.90.215.10">
    <property type="entry name" value="Gamma Fibrinogen, chain A, domain 1"/>
    <property type="match status" value="1"/>
</dbReference>
<keyword evidence="2" id="KW-0175">Coiled coil</keyword>
<feature type="coiled-coil region" evidence="2">
    <location>
        <begin position="507"/>
        <end position="537"/>
    </location>
</feature>
<dbReference type="InterPro" id="IPR036056">
    <property type="entry name" value="Fibrinogen-like_C"/>
</dbReference>
<dbReference type="InterPro" id="IPR020837">
    <property type="entry name" value="Fibrinogen_CS"/>
</dbReference>
<evidence type="ECO:0000259" key="5">
    <source>
        <dbReference type="PROSITE" id="PS51406"/>
    </source>
</evidence>
<dbReference type="GO" id="GO:0005615">
    <property type="term" value="C:extracellular space"/>
    <property type="evidence" value="ECO:0007669"/>
    <property type="project" value="TreeGrafter"/>
</dbReference>
<dbReference type="InterPro" id="IPR002181">
    <property type="entry name" value="Fibrinogen_a/b/g_C_dom"/>
</dbReference>
<feature type="compositionally biased region" description="Low complexity" evidence="3">
    <location>
        <begin position="296"/>
        <end position="310"/>
    </location>
</feature>
<evidence type="ECO:0000256" key="3">
    <source>
        <dbReference type="SAM" id="MobiDB-lite"/>
    </source>
</evidence>
<dbReference type="PANTHER" id="PTHR19143">
    <property type="entry name" value="FIBRINOGEN/TENASCIN/ANGIOPOEITIN"/>
    <property type="match status" value="1"/>
</dbReference>
<keyword evidence="7" id="KW-1185">Reference proteome</keyword>
<sequence>MLRLRALIVIVALVVAGARGATTSSGNILVSDENNMLRDAQTAGSTAPIATATATAAAPASSSVELLRFVNEDEDNNELELLSGGKDEQDADADATEKNLKLGDQVRLLTKQLNALMTRRREDYELLEHNLRKSLRLTTDAASVDADMRSELDQLRREMQTLRATHSGNKERLTVEWLQQSISEIRKQLVELQRTAGSVAKDVRHGGAAYEDLATIRNDYQQLKLELAAQRERQQQTEVIVQELREELLQQEQEYKHDLNRQQQQQQQQQRQLNANAIAKEQQTEQSASIEEDSSSQESSQESKSQSSSELADHRRRHCRFQQEQIHNLQLAQRSLRRQMNELKYHHIDERVRSIELEQHRIANANFNLSRQIATLDKLHTSMLELLEDVEGLQSKMDKNIPELRHEISKLEFANAQISSEQNLVREEGKNSARSLQAMAVSVSALQEEREGVRKLVSTVEQLQTNVDRIQSLVNNELHNKLSHLNKPHKRAHHQKPQQQQQQSAQLTDLRTDNELAETLVAELENVEAQYEAIVNKLPQDCSELSTHVDGLHLIAPAGQHHPLMTHCDANGWTTVQRRFDGSADFNRSWADYAQGFGTPGGEYWIGNEQLHHLTLNNCTQLRIQMQDIYDNNWVAEYKHFYISSRDDGYRLHIGDYSGNASDALNYQQGMQFSAIDDDRDISQTHCAANYEGGWWFSHCQHANLNGRYNLGLTWFDAGRNEWIAVRSSQMLVKRLPSDVCAPSSSNDAAAAAAAAAAIAATTTATTATPVVPSTRPTTVVQFVAAAQA</sequence>
<proteinExistence type="predicted"/>
<feature type="domain" description="Fibrinogen C-terminal" evidence="5">
    <location>
        <begin position="533"/>
        <end position="737"/>
    </location>
</feature>
<protein>
    <recommendedName>
        <fullName evidence="5">Fibrinogen C-terminal domain-containing protein</fullName>
    </recommendedName>
</protein>
<accession>A0A484BNA4</accession>
<organism evidence="6 7">
    <name type="scientific">Drosophila navojoa</name>
    <name type="common">Fruit fly</name>
    <dbReference type="NCBI Taxonomy" id="7232"/>
    <lineage>
        <taxon>Eukaryota</taxon>
        <taxon>Metazoa</taxon>
        <taxon>Ecdysozoa</taxon>
        <taxon>Arthropoda</taxon>
        <taxon>Hexapoda</taxon>
        <taxon>Insecta</taxon>
        <taxon>Pterygota</taxon>
        <taxon>Neoptera</taxon>
        <taxon>Endopterygota</taxon>
        <taxon>Diptera</taxon>
        <taxon>Brachycera</taxon>
        <taxon>Muscomorpha</taxon>
        <taxon>Ephydroidea</taxon>
        <taxon>Drosophilidae</taxon>
        <taxon>Drosophila</taxon>
    </lineage>
</organism>
<gene>
    <name evidence="6" type="ORF">AWZ03_003360</name>
</gene>
<dbReference type="PROSITE" id="PS51406">
    <property type="entry name" value="FIBRINOGEN_C_2"/>
    <property type="match status" value="1"/>
</dbReference>
<evidence type="ECO:0000256" key="1">
    <source>
        <dbReference type="ARBA" id="ARBA00023157"/>
    </source>
</evidence>
<reference evidence="6 7" key="1">
    <citation type="journal article" date="2019" name="J. Hered.">
        <title>An Improved Genome Assembly for Drosophila navojoa, the Basal Species in the mojavensis Cluster.</title>
        <authorList>
            <person name="Vanderlinde T."/>
            <person name="Dupim E.G."/>
            <person name="Nazario-Yepiz N.O."/>
            <person name="Carvalho A.B."/>
        </authorList>
    </citation>
    <scope>NUCLEOTIDE SEQUENCE [LARGE SCALE GENOMIC DNA]</scope>
    <source>
        <strain evidence="6">Navoj_Jal97</strain>
        <tissue evidence="6">Whole organism</tissue>
    </source>
</reference>
<dbReference type="EMBL" id="LSRL02000017">
    <property type="protein sequence ID" value="TDG50144.1"/>
    <property type="molecule type" value="Genomic_DNA"/>
</dbReference>
<name>A0A484BNA4_DRONA</name>
<feature type="compositionally biased region" description="Low complexity" evidence="3">
    <location>
        <begin position="261"/>
        <end position="272"/>
    </location>
</feature>
<dbReference type="KEGG" id="dnv:108655139"/>
<feature type="coiled-coil region" evidence="2">
    <location>
        <begin position="446"/>
        <end position="473"/>
    </location>
</feature>
<evidence type="ECO:0000313" key="6">
    <source>
        <dbReference type="EMBL" id="TDG50144.1"/>
    </source>
</evidence>